<dbReference type="OrthoDB" id="2757553at2759"/>
<feature type="domain" description="DUF6697" evidence="2">
    <location>
        <begin position="12"/>
        <end position="146"/>
    </location>
</feature>
<keyword evidence="4" id="KW-1185">Reference proteome</keyword>
<evidence type="ECO:0000313" key="3">
    <source>
        <dbReference type="EMBL" id="KZW00521.1"/>
    </source>
</evidence>
<dbReference type="InterPro" id="IPR046520">
    <property type="entry name" value="DUF6697"/>
</dbReference>
<dbReference type="AlphaFoldDB" id="A0A165NBW5"/>
<dbReference type="Pfam" id="PF20411">
    <property type="entry name" value="DUF6697"/>
    <property type="match status" value="1"/>
</dbReference>
<protein>
    <recommendedName>
        <fullName evidence="2">DUF6697 domain-containing protein</fullName>
    </recommendedName>
</protein>
<feature type="compositionally biased region" description="Low complexity" evidence="1">
    <location>
        <begin position="163"/>
        <end position="185"/>
    </location>
</feature>
<dbReference type="InParanoid" id="A0A165NBW5"/>
<dbReference type="STRING" id="1314781.A0A165NBW5"/>
<evidence type="ECO:0000259" key="2">
    <source>
        <dbReference type="Pfam" id="PF20411"/>
    </source>
</evidence>
<dbReference type="Proteomes" id="UP000077266">
    <property type="component" value="Unassembled WGS sequence"/>
</dbReference>
<evidence type="ECO:0000313" key="4">
    <source>
        <dbReference type="Proteomes" id="UP000077266"/>
    </source>
</evidence>
<gene>
    <name evidence="3" type="ORF">EXIGLDRAFT_143730</name>
</gene>
<dbReference type="EMBL" id="KV425900">
    <property type="protein sequence ID" value="KZW00521.1"/>
    <property type="molecule type" value="Genomic_DNA"/>
</dbReference>
<evidence type="ECO:0000256" key="1">
    <source>
        <dbReference type="SAM" id="MobiDB-lite"/>
    </source>
</evidence>
<reference evidence="3 4" key="1">
    <citation type="journal article" date="2016" name="Mol. Biol. Evol.">
        <title>Comparative Genomics of Early-Diverging Mushroom-Forming Fungi Provides Insights into the Origins of Lignocellulose Decay Capabilities.</title>
        <authorList>
            <person name="Nagy L.G."/>
            <person name="Riley R."/>
            <person name="Tritt A."/>
            <person name="Adam C."/>
            <person name="Daum C."/>
            <person name="Floudas D."/>
            <person name="Sun H."/>
            <person name="Yadav J.S."/>
            <person name="Pangilinan J."/>
            <person name="Larsson K.H."/>
            <person name="Matsuura K."/>
            <person name="Barry K."/>
            <person name="Labutti K."/>
            <person name="Kuo R."/>
            <person name="Ohm R.A."/>
            <person name="Bhattacharya S.S."/>
            <person name="Shirouzu T."/>
            <person name="Yoshinaga Y."/>
            <person name="Martin F.M."/>
            <person name="Grigoriev I.V."/>
            <person name="Hibbett D.S."/>
        </authorList>
    </citation>
    <scope>NUCLEOTIDE SEQUENCE [LARGE SCALE GENOMIC DNA]</scope>
    <source>
        <strain evidence="3 4">HHB12029</strain>
    </source>
</reference>
<organism evidence="3 4">
    <name type="scientific">Exidia glandulosa HHB12029</name>
    <dbReference type="NCBI Taxonomy" id="1314781"/>
    <lineage>
        <taxon>Eukaryota</taxon>
        <taxon>Fungi</taxon>
        <taxon>Dikarya</taxon>
        <taxon>Basidiomycota</taxon>
        <taxon>Agaricomycotina</taxon>
        <taxon>Agaricomycetes</taxon>
        <taxon>Auriculariales</taxon>
        <taxon>Exidiaceae</taxon>
        <taxon>Exidia</taxon>
    </lineage>
</organism>
<sequence>MRVAKDNAKVALKQFKIERYYCPNTSGNPWLPATPGAHGFMFIGMSELDQTVGQGECCEVFLGFGQNDWRYFGSYACTRVAPLTPKDFDSLSAVDKKRYSKFTKDKKLAASEDEALRRYQEGTLRVPCVRMECQSFNHELFQALRDNLLVVPAFTPTVKRQRSSSAAQRSSPSSNPTTPRGPRSSVRLQAVLRPSCNEDEYDLPDDVAPPPKKRKSCESDAPPLVTDVLIHPSDQSLHATD</sequence>
<proteinExistence type="predicted"/>
<accession>A0A165NBW5</accession>
<feature type="region of interest" description="Disordered" evidence="1">
    <location>
        <begin position="159"/>
        <end position="241"/>
    </location>
</feature>
<name>A0A165NBW5_EXIGL</name>